<feature type="coiled-coil region" evidence="11">
    <location>
        <begin position="391"/>
        <end position="469"/>
    </location>
</feature>
<evidence type="ECO:0000256" key="2">
    <source>
        <dbReference type="ARBA" id="ARBA00010663"/>
    </source>
</evidence>
<sequence length="751" mass="86188">MGNFVSKEDRIRGNPHPTMDGDRDGDPHWSTGLSPQGPNEEQKEGEHEKGFQDRKEVARGVSLGSTSLLSVFQAITISPSNSKSAWLKVQEGEYPNRLDPQNPVYAEETSPSVIVNDFSERLRASHIQRIRPNSENLVQMRSRGREIVSKESKIRGGLHLTMDGDRNGDPHWSTGSQDHEGSRKGESANRLERQNPVYAEEASPSVIVNGFSKRLRASHIQRIWLDHDLVQSQSNRPWQIDSIDIKRENLQITVLDNSPLSKQEQSLAAKVGARSKTEMEKSLKEMDEKNNKAFEEMNKSLKDILGNQEKAIKQDCRQSDSWIARSTNPVAEDPVEGRAIGEHMKEEMGRRQGKNSSNIMKDNTKTPDPSDLTTEGLEHPIPEEVENSIIMKAIESLKQGMNNSLKEIEEKYIKKMEEMSKEMEEKYNKKFEEMSKFVNDKLGNQEKTIKQVMESVQELKTEMEAGKKTQTEGRLNMENLGSSVSHRTPPGPHHCRPFVSWVLETPANPATVLRSSIQREEEMGRRQCKNSSNNLKGNMTSPESRDDKTRRIEHPTPEEIEEIDSKRIFMKIIEELNQEVKISHKEMEDKYNKKIEEMSKEMEEKYTNRFEEMSKSVNEILGNQEKTIKQVMETVQDLKTEMESMKKSQAEGRLAMENLEKLDRRANLKKIQVVFLLEIGNRQESQSLHLAMDGDGDGDPHWNTGLNSLGPNEKQKEREREQGRQDQREPSSDDGWRYRRRPTLEHRTESP</sequence>
<evidence type="ECO:0000256" key="10">
    <source>
        <dbReference type="ARBA" id="ARBA00023224"/>
    </source>
</evidence>
<comment type="subcellular location">
    <subcellularLocation>
        <location evidence="1">Cell membrane</location>
        <topology evidence="1">Multi-pass membrane protein</topology>
    </subcellularLocation>
</comment>
<feature type="compositionally biased region" description="Basic and acidic residues" evidence="12">
    <location>
        <begin position="177"/>
        <end position="193"/>
    </location>
</feature>
<evidence type="ECO:0000313" key="13">
    <source>
        <dbReference type="EMBL" id="KAK7804000.1"/>
    </source>
</evidence>
<evidence type="ECO:0000256" key="8">
    <source>
        <dbReference type="ARBA" id="ARBA00023136"/>
    </source>
</evidence>
<feature type="region of interest" description="Disordered" evidence="12">
    <location>
        <begin position="342"/>
        <end position="384"/>
    </location>
</feature>
<keyword evidence="6" id="KW-1133">Transmembrane helix</keyword>
<dbReference type="Pfam" id="PF03402">
    <property type="entry name" value="V1R"/>
    <property type="match status" value="1"/>
</dbReference>
<feature type="coiled-coil region" evidence="11">
    <location>
        <begin position="276"/>
        <end position="303"/>
    </location>
</feature>
<dbReference type="AlphaFoldDB" id="A0AAW0HPV3"/>
<reference evidence="13 14" key="1">
    <citation type="journal article" date="2023" name="bioRxiv">
        <title>Conserved and derived expression patterns and positive selection on dental genes reveal complex evolutionary context of ever-growing rodent molars.</title>
        <authorList>
            <person name="Calamari Z.T."/>
            <person name="Song A."/>
            <person name="Cohen E."/>
            <person name="Akter M."/>
            <person name="Roy R.D."/>
            <person name="Hallikas O."/>
            <person name="Christensen M.M."/>
            <person name="Li P."/>
            <person name="Marangoni P."/>
            <person name="Jernvall J."/>
            <person name="Klein O.D."/>
        </authorList>
    </citation>
    <scope>NUCLEOTIDE SEQUENCE [LARGE SCALE GENOMIC DNA]</scope>
    <source>
        <strain evidence="13">V071</strain>
    </source>
</reference>
<feature type="region of interest" description="Disordered" evidence="12">
    <location>
        <begin position="519"/>
        <end position="550"/>
    </location>
</feature>
<feature type="region of interest" description="Disordered" evidence="12">
    <location>
        <begin position="156"/>
        <end position="197"/>
    </location>
</feature>
<keyword evidence="11" id="KW-0175">Coiled coil</keyword>
<dbReference type="EMBL" id="JBBHLL010000396">
    <property type="protein sequence ID" value="KAK7804000.1"/>
    <property type="molecule type" value="Genomic_DNA"/>
</dbReference>
<organism evidence="13 14">
    <name type="scientific">Myodes glareolus</name>
    <name type="common">Bank vole</name>
    <name type="synonym">Clethrionomys glareolus</name>
    <dbReference type="NCBI Taxonomy" id="447135"/>
    <lineage>
        <taxon>Eukaryota</taxon>
        <taxon>Metazoa</taxon>
        <taxon>Chordata</taxon>
        <taxon>Craniata</taxon>
        <taxon>Vertebrata</taxon>
        <taxon>Euteleostomi</taxon>
        <taxon>Mammalia</taxon>
        <taxon>Eutheria</taxon>
        <taxon>Euarchontoglires</taxon>
        <taxon>Glires</taxon>
        <taxon>Rodentia</taxon>
        <taxon>Myomorpha</taxon>
        <taxon>Muroidea</taxon>
        <taxon>Cricetidae</taxon>
        <taxon>Arvicolinae</taxon>
        <taxon>Myodes</taxon>
    </lineage>
</organism>
<evidence type="ECO:0000256" key="11">
    <source>
        <dbReference type="SAM" id="Coils"/>
    </source>
</evidence>
<dbReference type="Proteomes" id="UP001488838">
    <property type="component" value="Unassembled WGS sequence"/>
</dbReference>
<keyword evidence="3" id="KW-1003">Cell membrane</keyword>
<evidence type="ECO:0000256" key="6">
    <source>
        <dbReference type="ARBA" id="ARBA00022989"/>
    </source>
</evidence>
<evidence type="ECO:0000313" key="14">
    <source>
        <dbReference type="Proteomes" id="UP001488838"/>
    </source>
</evidence>
<feature type="coiled-coil region" evidence="11">
    <location>
        <begin position="570"/>
        <end position="648"/>
    </location>
</feature>
<feature type="compositionally biased region" description="Polar residues" evidence="12">
    <location>
        <begin position="529"/>
        <end position="542"/>
    </location>
</feature>
<feature type="region of interest" description="Disordered" evidence="12">
    <location>
        <begin position="1"/>
        <end position="55"/>
    </location>
</feature>
<evidence type="ECO:0000256" key="12">
    <source>
        <dbReference type="SAM" id="MobiDB-lite"/>
    </source>
</evidence>
<feature type="compositionally biased region" description="Basic and acidic residues" evidence="12">
    <location>
        <begin position="713"/>
        <end position="751"/>
    </location>
</feature>
<dbReference type="GO" id="GO:0019236">
    <property type="term" value="P:response to pheromone"/>
    <property type="evidence" value="ECO:0007669"/>
    <property type="project" value="UniProtKB-KW"/>
</dbReference>
<protein>
    <submittedName>
        <fullName evidence="13">Uncharacterized protein</fullName>
    </submittedName>
</protein>
<keyword evidence="5" id="KW-0812">Transmembrane</keyword>
<evidence type="ECO:0000256" key="5">
    <source>
        <dbReference type="ARBA" id="ARBA00022692"/>
    </source>
</evidence>
<evidence type="ECO:0000256" key="1">
    <source>
        <dbReference type="ARBA" id="ARBA00004651"/>
    </source>
</evidence>
<gene>
    <name evidence="13" type="ORF">U0070_008181</name>
</gene>
<comment type="caution">
    <text evidence="13">The sequence shown here is derived from an EMBL/GenBank/DDBJ whole genome shotgun (WGS) entry which is preliminary data.</text>
</comment>
<name>A0AAW0HPV3_MYOGA</name>
<keyword evidence="10" id="KW-0807">Transducer</keyword>
<keyword evidence="14" id="KW-1185">Reference proteome</keyword>
<evidence type="ECO:0000256" key="7">
    <source>
        <dbReference type="ARBA" id="ARBA00023040"/>
    </source>
</evidence>
<accession>A0AAW0HPV3</accession>
<evidence type="ECO:0000256" key="4">
    <source>
        <dbReference type="ARBA" id="ARBA00022507"/>
    </source>
</evidence>
<comment type="similarity">
    <text evidence="2">Belongs to the G-protein coupled receptor 1 family.</text>
</comment>
<evidence type="ECO:0000256" key="3">
    <source>
        <dbReference type="ARBA" id="ARBA00022475"/>
    </source>
</evidence>
<keyword evidence="7" id="KW-0297">G-protein coupled receptor</keyword>
<keyword evidence="4" id="KW-0589">Pheromone response</keyword>
<evidence type="ECO:0000256" key="9">
    <source>
        <dbReference type="ARBA" id="ARBA00023170"/>
    </source>
</evidence>
<keyword evidence="8" id="KW-0472">Membrane</keyword>
<dbReference type="GO" id="GO:0016503">
    <property type="term" value="F:pheromone receptor activity"/>
    <property type="evidence" value="ECO:0007669"/>
    <property type="project" value="InterPro"/>
</dbReference>
<dbReference type="InterPro" id="IPR004072">
    <property type="entry name" value="Vmron_rcpt_1"/>
</dbReference>
<proteinExistence type="inferred from homology"/>
<feature type="compositionally biased region" description="Basic and acidic residues" evidence="12">
    <location>
        <begin position="1"/>
        <end position="12"/>
    </location>
</feature>
<keyword evidence="9" id="KW-0675">Receptor</keyword>
<dbReference type="GO" id="GO:0005886">
    <property type="term" value="C:plasma membrane"/>
    <property type="evidence" value="ECO:0007669"/>
    <property type="project" value="UniProtKB-SubCell"/>
</dbReference>
<feature type="compositionally biased region" description="Basic and acidic residues" evidence="12">
    <location>
        <begin position="40"/>
        <end position="55"/>
    </location>
</feature>
<feature type="region of interest" description="Disordered" evidence="12">
    <location>
        <begin position="689"/>
        <end position="751"/>
    </location>
</feature>